<dbReference type="RefSeq" id="WP_136623953.1">
    <property type="nucleotide sequence ID" value="NZ_LUUB01000079.1"/>
</dbReference>
<dbReference type="Proteomes" id="UP000076959">
    <property type="component" value="Unassembled WGS sequence"/>
</dbReference>
<dbReference type="EMBL" id="LUUB01000079">
    <property type="protein sequence ID" value="OAF05489.1"/>
    <property type="molecule type" value="Genomic_DNA"/>
</dbReference>
<sequence>MAGSFKHCLTDEGNYHGLGLLENMKDMAEAVEQMAFMLLQLKQRWGGEMIVQGLEDNYYECLRGERPWPDFMKPGIED</sequence>
<organism evidence="1 2">
    <name type="scientific">Bradyrhizobium centrolobii</name>
    <dbReference type="NCBI Taxonomy" id="1505087"/>
    <lineage>
        <taxon>Bacteria</taxon>
        <taxon>Pseudomonadati</taxon>
        <taxon>Pseudomonadota</taxon>
        <taxon>Alphaproteobacteria</taxon>
        <taxon>Hyphomicrobiales</taxon>
        <taxon>Nitrobacteraceae</taxon>
        <taxon>Bradyrhizobium</taxon>
    </lineage>
</organism>
<proteinExistence type="predicted"/>
<reference evidence="1 2" key="1">
    <citation type="submission" date="2016-03" db="EMBL/GenBank/DDBJ databases">
        <title>Draft Genome Sequence of the Strain BR 10245 (Bradyrhizobium sp.) isolated from nodules of Centrolobium paraense.</title>
        <authorList>
            <person name="Simoes-Araujo J.L.Sr."/>
            <person name="Barauna A.C."/>
            <person name="Silva K."/>
            <person name="Zilli J.E."/>
        </authorList>
    </citation>
    <scope>NUCLEOTIDE SEQUENCE [LARGE SCALE GENOMIC DNA]</scope>
    <source>
        <strain evidence="1 2">BR 10245</strain>
    </source>
</reference>
<evidence type="ECO:0000313" key="1">
    <source>
        <dbReference type="EMBL" id="OAF05489.1"/>
    </source>
</evidence>
<name>A0A176YI30_9BRAD</name>
<evidence type="ECO:0000313" key="2">
    <source>
        <dbReference type="Proteomes" id="UP000076959"/>
    </source>
</evidence>
<keyword evidence="2" id="KW-1185">Reference proteome</keyword>
<gene>
    <name evidence="1" type="ORF">AYJ54_00860</name>
</gene>
<dbReference type="OrthoDB" id="9867714at2"/>
<comment type="caution">
    <text evidence="1">The sequence shown here is derived from an EMBL/GenBank/DDBJ whole genome shotgun (WGS) entry which is preliminary data.</text>
</comment>
<dbReference type="AlphaFoldDB" id="A0A176YI30"/>
<accession>A0A176YI30</accession>
<protein>
    <submittedName>
        <fullName evidence="1">Uncharacterized protein</fullName>
    </submittedName>
</protein>
<dbReference type="STRING" id="1505087.AYJ54_00860"/>